<dbReference type="Gene3D" id="1.10.10.60">
    <property type="entry name" value="Homeodomain-like"/>
    <property type="match status" value="1"/>
</dbReference>
<evidence type="ECO:0000256" key="1">
    <source>
        <dbReference type="ARBA" id="ARBA00009913"/>
    </source>
</evidence>
<evidence type="ECO:0000256" key="2">
    <source>
        <dbReference type="ARBA" id="ARBA00022908"/>
    </source>
</evidence>
<feature type="domain" description="Resolvase/invertase-type recombinase catalytic" evidence="6">
    <location>
        <begin position="3"/>
        <end position="140"/>
    </location>
</feature>
<sequence>MSRVFGYGRVSTGEQTVAGQKKAILDRYPQATFHADEGISGTVPATQRDKFKAILEFAAPGDSIVVVAIDRIGRNARSVMEVCEELEKRQVSLISLREGFDFSTPTGKMMLTMVAAFAEMELATLKERTKAGMAAAAAAGRHAGRPTKQTPENVGAVIMKHDAGVSAARIARDLGISRGTVNRILQKHAKA</sequence>
<dbReference type="PROSITE" id="PS00398">
    <property type="entry name" value="RECOMBINASES_2"/>
    <property type="match status" value="1"/>
</dbReference>
<keyword evidence="10" id="KW-1185">Reference proteome</keyword>
<dbReference type="SUPFAM" id="SSF53041">
    <property type="entry name" value="Resolvase-like"/>
    <property type="match status" value="1"/>
</dbReference>
<dbReference type="EMBL" id="CAHPQX010000057">
    <property type="protein sequence ID" value="CAB5609114.1"/>
    <property type="molecule type" value="Genomic_DNA"/>
</dbReference>
<evidence type="ECO:0000259" key="6">
    <source>
        <dbReference type="PROSITE" id="PS51736"/>
    </source>
</evidence>
<keyword evidence="4" id="KW-0233">DNA recombination</keyword>
<dbReference type="CDD" id="cd03768">
    <property type="entry name" value="SR_ResInv"/>
    <property type="match status" value="1"/>
</dbReference>
<evidence type="ECO:0000256" key="4">
    <source>
        <dbReference type="ARBA" id="ARBA00023172"/>
    </source>
</evidence>
<organism evidence="7 9">
    <name type="scientific">Citrobacter werkmanii</name>
    <dbReference type="NCBI Taxonomy" id="67827"/>
    <lineage>
        <taxon>Bacteria</taxon>
        <taxon>Pseudomonadati</taxon>
        <taxon>Pseudomonadota</taxon>
        <taxon>Gammaproteobacteria</taxon>
        <taxon>Enterobacterales</taxon>
        <taxon>Enterobacteriaceae</taxon>
        <taxon>Citrobacter</taxon>
        <taxon>Citrobacter freundii complex</taxon>
    </lineage>
</organism>
<dbReference type="Proteomes" id="UP000837205">
    <property type="component" value="Unassembled WGS sequence"/>
</dbReference>
<comment type="caution">
    <text evidence="7">The sequence shown here is derived from an EMBL/GenBank/DDBJ whole genome shotgun (WGS) entry which is preliminary data.</text>
</comment>
<dbReference type="InterPro" id="IPR006119">
    <property type="entry name" value="Resolv_N"/>
</dbReference>
<dbReference type="InterPro" id="IPR036162">
    <property type="entry name" value="Resolvase-like_N_sf"/>
</dbReference>
<evidence type="ECO:0000256" key="3">
    <source>
        <dbReference type="ARBA" id="ARBA00023125"/>
    </source>
</evidence>
<dbReference type="EMBL" id="CAIIUA010000007">
    <property type="protein sequence ID" value="CAC9268946.1"/>
    <property type="molecule type" value="Genomic_DNA"/>
</dbReference>
<dbReference type="GO" id="GO:0000150">
    <property type="term" value="F:DNA strand exchange activity"/>
    <property type="evidence" value="ECO:0007669"/>
    <property type="project" value="InterPro"/>
</dbReference>
<evidence type="ECO:0000256" key="5">
    <source>
        <dbReference type="PIRSR" id="PIRSR606118-50"/>
    </source>
</evidence>
<dbReference type="PANTHER" id="PTHR30461:SF2">
    <property type="entry name" value="SERINE RECOMBINASE PINE-RELATED"/>
    <property type="match status" value="1"/>
</dbReference>
<gene>
    <name evidence="7" type="primary">pinR_3</name>
    <name evidence="8" type="synonym">pinR_5</name>
    <name evidence="7" type="ORF">GHA_05632</name>
    <name evidence="8" type="ORF">TML_06146</name>
</gene>
<dbReference type="SUPFAM" id="SSF46689">
    <property type="entry name" value="Homeodomain-like"/>
    <property type="match status" value="1"/>
</dbReference>
<accession>A0A9N8CXN0</accession>
<evidence type="ECO:0000313" key="10">
    <source>
        <dbReference type="Proteomes" id="UP000837205"/>
    </source>
</evidence>
<comment type="similarity">
    <text evidence="1">Belongs to the site-specific recombinase resolvase family.</text>
</comment>
<evidence type="ECO:0000313" key="9">
    <source>
        <dbReference type="Proteomes" id="UP000834503"/>
    </source>
</evidence>
<proteinExistence type="inferred from homology"/>
<dbReference type="InterPro" id="IPR050639">
    <property type="entry name" value="SSR_resolvase"/>
</dbReference>
<dbReference type="AlphaFoldDB" id="A0A9N8CXN0"/>
<dbReference type="PROSITE" id="PS51736">
    <property type="entry name" value="RECOMBINASES_3"/>
    <property type="match status" value="1"/>
</dbReference>
<dbReference type="Gene3D" id="3.40.50.1390">
    <property type="entry name" value="Resolvase, N-terminal catalytic domain"/>
    <property type="match status" value="1"/>
</dbReference>
<dbReference type="GO" id="GO:0015074">
    <property type="term" value="P:DNA integration"/>
    <property type="evidence" value="ECO:0007669"/>
    <property type="project" value="UniProtKB-KW"/>
</dbReference>
<dbReference type="GO" id="GO:0003677">
    <property type="term" value="F:DNA binding"/>
    <property type="evidence" value="ECO:0007669"/>
    <property type="project" value="UniProtKB-KW"/>
</dbReference>
<keyword evidence="2" id="KW-0229">DNA integration</keyword>
<dbReference type="InterPro" id="IPR009057">
    <property type="entry name" value="Homeodomain-like_sf"/>
</dbReference>
<reference evidence="7" key="1">
    <citation type="submission" date="2020-05" db="EMBL/GenBank/DDBJ databases">
        <authorList>
            <person name="Delgado-Blas J."/>
        </authorList>
    </citation>
    <scope>NUCLEOTIDE SEQUENCE</scope>
    <source>
        <strain evidence="7">BB1459</strain>
        <strain evidence="8">BB1480</strain>
    </source>
</reference>
<protein>
    <submittedName>
        <fullName evidence="7">DNA-invertase from lambdoid prophage Rac</fullName>
    </submittedName>
</protein>
<dbReference type="Pfam" id="PF00239">
    <property type="entry name" value="Resolvase"/>
    <property type="match status" value="1"/>
</dbReference>
<keyword evidence="3" id="KW-0238">DNA-binding</keyword>
<dbReference type="InterPro" id="IPR006118">
    <property type="entry name" value="Recombinase_CS"/>
</dbReference>
<evidence type="ECO:0000313" key="8">
    <source>
        <dbReference type="EMBL" id="CAC9268946.1"/>
    </source>
</evidence>
<evidence type="ECO:0000313" key="7">
    <source>
        <dbReference type="EMBL" id="CAB5609114.1"/>
    </source>
</evidence>
<feature type="active site" description="O-(5'-phospho-DNA)-serine intermediate" evidence="5">
    <location>
        <position position="11"/>
    </location>
</feature>
<dbReference type="PANTHER" id="PTHR30461">
    <property type="entry name" value="DNA-INVERTASE FROM LAMBDOID PROPHAGE"/>
    <property type="match status" value="1"/>
</dbReference>
<name>A0A9N8CXN0_9ENTR</name>
<dbReference type="SMART" id="SM00857">
    <property type="entry name" value="Resolvase"/>
    <property type="match status" value="1"/>
</dbReference>
<dbReference type="RefSeq" id="WP_101998997.1">
    <property type="nucleotide sequence ID" value="NZ_CAHPQT010000073.1"/>
</dbReference>
<dbReference type="Proteomes" id="UP000834503">
    <property type="component" value="Unassembled WGS sequence"/>
</dbReference>